<name>A0A915N3N2_MELJA</name>
<organism evidence="2 3">
    <name type="scientific">Meloidogyne javanica</name>
    <name type="common">Root-knot nematode worm</name>
    <dbReference type="NCBI Taxonomy" id="6303"/>
    <lineage>
        <taxon>Eukaryota</taxon>
        <taxon>Metazoa</taxon>
        <taxon>Ecdysozoa</taxon>
        <taxon>Nematoda</taxon>
        <taxon>Chromadorea</taxon>
        <taxon>Rhabditida</taxon>
        <taxon>Tylenchina</taxon>
        <taxon>Tylenchomorpha</taxon>
        <taxon>Tylenchoidea</taxon>
        <taxon>Meloidogynidae</taxon>
        <taxon>Meloidogyninae</taxon>
        <taxon>Meloidogyne</taxon>
        <taxon>Meloidogyne incognita group</taxon>
    </lineage>
</organism>
<reference evidence="3" key="1">
    <citation type="submission" date="2022-11" db="UniProtKB">
        <authorList>
            <consortium name="WormBaseParasite"/>
        </authorList>
    </citation>
    <scope>IDENTIFICATION</scope>
</reference>
<evidence type="ECO:0000256" key="1">
    <source>
        <dbReference type="SAM" id="MobiDB-lite"/>
    </source>
</evidence>
<feature type="compositionally biased region" description="Polar residues" evidence="1">
    <location>
        <begin position="63"/>
        <end position="72"/>
    </location>
</feature>
<evidence type="ECO:0000313" key="3">
    <source>
        <dbReference type="WBParaSite" id="scaffold6845_cov245.g11326"/>
    </source>
</evidence>
<keyword evidence="2" id="KW-1185">Reference proteome</keyword>
<feature type="region of interest" description="Disordered" evidence="1">
    <location>
        <begin position="34"/>
        <end position="76"/>
    </location>
</feature>
<proteinExistence type="predicted"/>
<dbReference type="WBParaSite" id="scaffold6845_cov245.g11326">
    <property type="protein sequence ID" value="scaffold6845_cov245.g11326"/>
    <property type="gene ID" value="scaffold6845_cov245.g11326"/>
</dbReference>
<evidence type="ECO:0000313" key="2">
    <source>
        <dbReference type="Proteomes" id="UP000887561"/>
    </source>
</evidence>
<sequence>MSKPPNAFGKVVDDVIRSATSTIDGVTRVETLNERITNNNSRQSNQNRLFSRQMSEQQKENIKNNSKPNSPLSLRRAQFSLPSIVIHQETPTGSRGSVNS</sequence>
<feature type="compositionally biased region" description="Low complexity" evidence="1">
    <location>
        <begin position="38"/>
        <end position="53"/>
    </location>
</feature>
<dbReference type="Proteomes" id="UP000887561">
    <property type="component" value="Unplaced"/>
</dbReference>
<dbReference type="AlphaFoldDB" id="A0A915N3N2"/>
<accession>A0A915N3N2</accession>
<protein>
    <submittedName>
        <fullName evidence="3">Uncharacterized protein</fullName>
    </submittedName>
</protein>